<comment type="similarity">
    <text evidence="2 9">Belongs to the peptidase S8 family.</text>
</comment>
<dbReference type="InterPro" id="IPR050131">
    <property type="entry name" value="Peptidase_S8_subtilisin-like"/>
</dbReference>
<evidence type="ECO:0000313" key="14">
    <source>
        <dbReference type="EMBL" id="EWC62661.1"/>
    </source>
</evidence>
<dbReference type="CDD" id="cd07481">
    <property type="entry name" value="Peptidases_S8_BacillopeptidaseF-like"/>
    <property type="match status" value="1"/>
</dbReference>
<keyword evidence="4 9" id="KW-0645">Protease</keyword>
<dbReference type="EC" id="3.2.1.1" evidence="3"/>
<evidence type="ECO:0000313" key="15">
    <source>
        <dbReference type="Proteomes" id="UP000019277"/>
    </source>
</evidence>
<evidence type="ECO:0000256" key="4">
    <source>
        <dbReference type="ARBA" id="ARBA00022670"/>
    </source>
</evidence>
<dbReference type="InterPro" id="IPR013783">
    <property type="entry name" value="Ig-like_fold"/>
</dbReference>
<dbReference type="PROSITE" id="PS00138">
    <property type="entry name" value="SUBTILASE_SER"/>
    <property type="match status" value="1"/>
</dbReference>
<dbReference type="InterPro" id="IPR023828">
    <property type="entry name" value="Peptidase_S8_Ser-AS"/>
</dbReference>
<dbReference type="STRING" id="909613.UO65_2013"/>
<evidence type="ECO:0000256" key="5">
    <source>
        <dbReference type="ARBA" id="ARBA00022801"/>
    </source>
</evidence>
<evidence type="ECO:0000259" key="13">
    <source>
        <dbReference type="Pfam" id="PF11721"/>
    </source>
</evidence>
<dbReference type="GO" id="GO:0006508">
    <property type="term" value="P:proteolysis"/>
    <property type="evidence" value="ECO:0007669"/>
    <property type="project" value="UniProtKB-KW"/>
</dbReference>
<protein>
    <recommendedName>
        <fullName evidence="3">alpha-amylase</fullName>
        <ecNumber evidence="3">3.2.1.1</ecNumber>
    </recommendedName>
    <alternativeName>
        <fullName evidence="7">1,4-alpha-D-glucan glucanohydrolase</fullName>
    </alternativeName>
</protein>
<keyword evidence="6 9" id="KW-0720">Serine protease</keyword>
<dbReference type="EMBL" id="AYXG01000074">
    <property type="protein sequence ID" value="EWC62661.1"/>
    <property type="molecule type" value="Genomic_DNA"/>
</dbReference>
<dbReference type="Pfam" id="PF13620">
    <property type="entry name" value="CarboxypepD_reg"/>
    <property type="match status" value="3"/>
</dbReference>
<gene>
    <name evidence="14" type="ORF">UO65_2013</name>
</gene>
<reference evidence="14 15" key="1">
    <citation type="journal article" date="2014" name="Genome Announc.">
        <title>Draft Genome Sequence of the Antitrypanosomally Active Sponge-Associated Bacterium Actinokineospora sp. Strain EG49.</title>
        <authorList>
            <person name="Harjes J."/>
            <person name="Ryu T."/>
            <person name="Abdelmohsen U.R."/>
            <person name="Moitinho-Silva L."/>
            <person name="Horn H."/>
            <person name="Ravasi T."/>
            <person name="Hentschel U."/>
        </authorList>
    </citation>
    <scope>NUCLEOTIDE SEQUENCE [LARGE SCALE GENOMIC DNA]</scope>
    <source>
        <strain evidence="14 15">EG49</strain>
    </source>
</reference>
<dbReference type="InterPro" id="IPR036852">
    <property type="entry name" value="Peptidase_S8/S53_dom_sf"/>
</dbReference>
<dbReference type="InterPro" id="IPR000209">
    <property type="entry name" value="Peptidase_S8/S53_dom"/>
</dbReference>
<dbReference type="InterPro" id="IPR015500">
    <property type="entry name" value="Peptidase_S8_subtilisin-rel"/>
</dbReference>
<keyword evidence="5 9" id="KW-0378">Hydrolase</keyword>
<name>W7J182_9PSEU</name>
<dbReference type="Gene3D" id="2.60.40.10">
    <property type="entry name" value="Immunoglobulins"/>
    <property type="match status" value="1"/>
</dbReference>
<dbReference type="PATRIC" id="fig|909613.9.peg.2029"/>
<evidence type="ECO:0000256" key="6">
    <source>
        <dbReference type="ARBA" id="ARBA00022825"/>
    </source>
</evidence>
<evidence type="ECO:0000256" key="8">
    <source>
        <dbReference type="PIRSR" id="PIRSR615500-1"/>
    </source>
</evidence>
<comment type="caution">
    <text evidence="14">The sequence shown here is derived from an EMBL/GenBank/DDBJ whole genome shotgun (WGS) entry which is preliminary data.</text>
</comment>
<dbReference type="SUPFAM" id="SSF49452">
    <property type="entry name" value="Starch-binding domain-like"/>
    <property type="match status" value="1"/>
</dbReference>
<evidence type="ECO:0000256" key="3">
    <source>
        <dbReference type="ARBA" id="ARBA00012595"/>
    </source>
</evidence>
<feature type="signal peptide" evidence="11">
    <location>
        <begin position="1"/>
        <end position="35"/>
    </location>
</feature>
<dbReference type="InterPro" id="IPR013784">
    <property type="entry name" value="Carb-bd-like_fold"/>
</dbReference>
<feature type="domain" description="Peptidase S8/S53" evidence="12">
    <location>
        <begin position="188"/>
        <end position="460"/>
    </location>
</feature>
<dbReference type="RefSeq" id="WP_200873350.1">
    <property type="nucleotide sequence ID" value="NZ_AYXG01000074.1"/>
</dbReference>
<accession>W7J182</accession>
<sequence>MSASHHRRRPRGRTTLTLTSAVLGLLGALTVPAVAAPAAPSPNDKIDTTVAAAFDAKDSTDFWVSFTDKADLSGPSRVADWNARGQAVVDALRATADRSQASVRKELDAAEVDYRSFHIANALRVHNGSEALATSLAAHGEVRSILPARTYELPKPLPSQAVAEVNSVEWGLAAINADDVWSQFGVRGEGVVVGNIDSGVEFDHPALVGKYRGNSGGGTFDHNHNWFDPAEVCPSAAPCDNNGHGTHTMGTMVGDDGAGNQVGVAPGARWIAAKGCETNGCSDASLLASGEWMLAPTDLTGADPRPDLRPQVVNNSWGSSNGATIDPWYRDTVNAWRAAGIFPSFSNGNSGPSCNTAGSPGDNTESYASGAFDSAGAIASFSSRGPGENGDVKPNIAAPGDDIRSSVPGGGYELNSGTSMAAPHTSGTVALMWSAAPSLVGDITRTQELLDESATDVNDTACGGTAANNNVWGEGKLDAFAAVDRSPRGPVGTLAGHVTDAAGSAPVAGATVVVTGPSNRTLTTDATGAYGSVLPVGDYTVAVSAFGYGSGSGTATVTEDQTVTRDVVLAPVARHTVSGTVLDAQGGPVTGATVQVLSTPIPAVTTDAAGAYSIPNVPEGGYRVTASAGGCSDPQTKDVVVDGDEVVGFTLPSRADSFGNHCVLDTAPYVEGDTPLALTGDDSAVAVPLPFSFFFYGNNYTQAFASTNGHLNFLASSTAYSNVALPAGGAPNAAIYPFWDDLLLDSTSRVATKTTGTAPNREFVVEWRNATFYQATATRVDFEVVLSESGEISLRYRGIDPNSTRERGASATVGIENATGTVALQYSLNAPTLADGQSIRFKLPPTGIATGRVTDANDKAPISGATVRVLKAGAETAKLTTDADGRYRARLLAGTYSVEVTKPNYATQTKNITVSGDLTVNFALKTPRAELPTAPLTFLGQSGQLRTAVVTLKSTSDLALDYTLASNAPWAWAVPGSATLKPGQQQDITVRVDPTGLLPGVHQAAVTLTTNAGRTPTLVVPVTLVVPAYRTGVDVGATAGHTDRAADSWVADRAWTPGGYGYLSNGPVVTTKKAIAGTEDDTLFQTQRESAGGYRFDALPAGTYQVELSFAELKPAIVAGKRVFDVSLNGTKVLANHDIAATVGTLTADTREFWVTVPEGGSISVELAALRGKQPPVVNSIRLTHRPDRALP</sequence>
<dbReference type="GO" id="GO:0004252">
    <property type="term" value="F:serine-type endopeptidase activity"/>
    <property type="evidence" value="ECO:0007669"/>
    <property type="project" value="UniProtKB-UniRule"/>
</dbReference>
<dbReference type="AlphaFoldDB" id="W7J182"/>
<evidence type="ECO:0000256" key="11">
    <source>
        <dbReference type="SAM" id="SignalP"/>
    </source>
</evidence>
<dbReference type="eggNOG" id="COG1404">
    <property type="taxonomic scope" value="Bacteria"/>
</dbReference>
<feature type="region of interest" description="Disordered" evidence="10">
    <location>
        <begin position="347"/>
        <end position="411"/>
    </location>
</feature>
<evidence type="ECO:0000256" key="9">
    <source>
        <dbReference type="PROSITE-ProRule" id="PRU01240"/>
    </source>
</evidence>
<evidence type="ECO:0000256" key="7">
    <source>
        <dbReference type="ARBA" id="ARBA00030238"/>
    </source>
</evidence>
<dbReference type="Proteomes" id="UP000019277">
    <property type="component" value="Unassembled WGS sequence"/>
</dbReference>
<feature type="domain" description="Malectin" evidence="13">
    <location>
        <begin position="1047"/>
        <end position="1159"/>
    </location>
</feature>
<proteinExistence type="inferred from homology"/>
<evidence type="ECO:0000256" key="10">
    <source>
        <dbReference type="SAM" id="MobiDB-lite"/>
    </source>
</evidence>
<dbReference type="Gene3D" id="2.60.120.430">
    <property type="entry name" value="Galactose-binding lectin"/>
    <property type="match status" value="1"/>
</dbReference>
<dbReference type="GO" id="GO:0005975">
    <property type="term" value="P:carbohydrate metabolic process"/>
    <property type="evidence" value="ECO:0007669"/>
    <property type="project" value="UniProtKB-ARBA"/>
</dbReference>
<feature type="active site" description="Charge relay system" evidence="8 9">
    <location>
        <position position="419"/>
    </location>
</feature>
<dbReference type="InterPro" id="IPR008979">
    <property type="entry name" value="Galactose-bd-like_sf"/>
</dbReference>
<dbReference type="SUPFAM" id="SSF49464">
    <property type="entry name" value="Carboxypeptidase regulatory domain-like"/>
    <property type="match status" value="2"/>
</dbReference>
<feature type="compositionally biased region" description="Polar residues" evidence="10">
    <location>
        <begin position="347"/>
        <end position="367"/>
    </location>
</feature>
<dbReference type="PANTHER" id="PTHR43806:SF67">
    <property type="entry name" value="EGF-LIKE DOMAIN-CONTAINING PROTEIN"/>
    <property type="match status" value="1"/>
</dbReference>
<keyword evidence="11" id="KW-0732">Signal</keyword>
<dbReference type="PROSITE" id="PS51892">
    <property type="entry name" value="SUBTILASE"/>
    <property type="match status" value="1"/>
</dbReference>
<dbReference type="InterPro" id="IPR008969">
    <property type="entry name" value="CarboxyPept-like_regulatory"/>
</dbReference>
<comment type="catalytic activity">
    <reaction evidence="1">
        <text>Endohydrolysis of (1-&gt;4)-alpha-D-glucosidic linkages in polysaccharides containing three or more (1-&gt;4)-alpha-linked D-glucose units.</text>
        <dbReference type="EC" id="3.2.1.1"/>
    </reaction>
</comment>
<evidence type="ECO:0000256" key="2">
    <source>
        <dbReference type="ARBA" id="ARBA00011073"/>
    </source>
</evidence>
<dbReference type="SUPFAM" id="SSF52743">
    <property type="entry name" value="Subtilisin-like"/>
    <property type="match status" value="1"/>
</dbReference>
<dbReference type="SUPFAM" id="SSF49785">
    <property type="entry name" value="Galactose-binding domain-like"/>
    <property type="match status" value="1"/>
</dbReference>
<dbReference type="Gene3D" id="3.40.50.200">
    <property type="entry name" value="Peptidase S8/S53 domain"/>
    <property type="match status" value="1"/>
</dbReference>
<feature type="chain" id="PRO_5038922544" description="alpha-amylase" evidence="11">
    <location>
        <begin position="36"/>
        <end position="1192"/>
    </location>
</feature>
<keyword evidence="15" id="KW-1185">Reference proteome</keyword>
<dbReference type="PANTHER" id="PTHR43806">
    <property type="entry name" value="PEPTIDASE S8"/>
    <property type="match status" value="1"/>
</dbReference>
<dbReference type="Pfam" id="PF11721">
    <property type="entry name" value="Malectin"/>
    <property type="match status" value="1"/>
</dbReference>
<feature type="active site" description="Charge relay system" evidence="8 9">
    <location>
        <position position="244"/>
    </location>
</feature>
<organism evidence="14 15">
    <name type="scientific">Actinokineospora spheciospongiae</name>
    <dbReference type="NCBI Taxonomy" id="909613"/>
    <lineage>
        <taxon>Bacteria</taxon>
        <taxon>Bacillati</taxon>
        <taxon>Actinomycetota</taxon>
        <taxon>Actinomycetes</taxon>
        <taxon>Pseudonocardiales</taxon>
        <taxon>Pseudonocardiaceae</taxon>
        <taxon>Actinokineospora</taxon>
    </lineage>
</organism>
<feature type="active site" description="Charge relay system" evidence="8 9">
    <location>
        <position position="197"/>
    </location>
</feature>
<dbReference type="Pfam" id="PF00082">
    <property type="entry name" value="Peptidase_S8"/>
    <property type="match status" value="1"/>
</dbReference>
<evidence type="ECO:0000256" key="1">
    <source>
        <dbReference type="ARBA" id="ARBA00000548"/>
    </source>
</evidence>
<dbReference type="GO" id="GO:0004556">
    <property type="term" value="F:alpha-amylase activity"/>
    <property type="evidence" value="ECO:0007669"/>
    <property type="project" value="UniProtKB-EC"/>
</dbReference>
<dbReference type="InterPro" id="IPR021720">
    <property type="entry name" value="Malectin_dom"/>
</dbReference>
<dbReference type="GO" id="GO:0030246">
    <property type="term" value="F:carbohydrate binding"/>
    <property type="evidence" value="ECO:0007669"/>
    <property type="project" value="InterPro"/>
</dbReference>
<dbReference type="InterPro" id="IPR033857">
    <property type="entry name" value="Bacillopeptidase_F"/>
</dbReference>
<dbReference type="PRINTS" id="PR00723">
    <property type="entry name" value="SUBTILISIN"/>
</dbReference>
<dbReference type="Gene3D" id="2.60.40.1120">
    <property type="entry name" value="Carboxypeptidase-like, regulatory domain"/>
    <property type="match status" value="3"/>
</dbReference>
<evidence type="ECO:0000259" key="12">
    <source>
        <dbReference type="Pfam" id="PF00082"/>
    </source>
</evidence>